<protein>
    <recommendedName>
        <fullName evidence="8">Retrotransposon gag domain-containing protein</fullName>
    </recommendedName>
</protein>
<keyword evidence="4" id="KW-0255">Endonuclease</keyword>
<dbReference type="GeneID" id="115254665"/>
<reference evidence="6" key="2">
    <citation type="submission" date="2025-05" db="UniProtKB">
        <authorList>
            <consortium name="EnsemblMetazoa"/>
        </authorList>
    </citation>
    <scope>IDENTIFICATION</scope>
    <source>
        <strain evidence="6">Foshan</strain>
    </source>
</reference>
<evidence type="ECO:0000256" key="3">
    <source>
        <dbReference type="ARBA" id="ARBA00022722"/>
    </source>
</evidence>
<reference evidence="7" key="1">
    <citation type="journal article" date="2015" name="Proc. Natl. Acad. Sci. U.S.A.">
        <title>Genome sequence of the Asian Tiger mosquito, Aedes albopictus, reveals insights into its biology, genetics, and evolution.</title>
        <authorList>
            <person name="Chen X.G."/>
            <person name="Jiang X."/>
            <person name="Gu J."/>
            <person name="Xu M."/>
            <person name="Wu Y."/>
            <person name="Deng Y."/>
            <person name="Zhang C."/>
            <person name="Bonizzoni M."/>
            <person name="Dermauw W."/>
            <person name="Vontas J."/>
            <person name="Armbruster P."/>
            <person name="Huang X."/>
            <person name="Yang Y."/>
            <person name="Zhang H."/>
            <person name="He W."/>
            <person name="Peng H."/>
            <person name="Liu Y."/>
            <person name="Wu K."/>
            <person name="Chen J."/>
            <person name="Lirakis M."/>
            <person name="Topalis P."/>
            <person name="Van Leeuwen T."/>
            <person name="Hall A.B."/>
            <person name="Jiang X."/>
            <person name="Thorpe C."/>
            <person name="Mueller R.L."/>
            <person name="Sun C."/>
            <person name="Waterhouse R.M."/>
            <person name="Yan G."/>
            <person name="Tu Z.J."/>
            <person name="Fang X."/>
            <person name="James A.A."/>
        </authorList>
    </citation>
    <scope>NUCLEOTIDE SEQUENCE [LARGE SCALE GENOMIC DNA]</scope>
    <source>
        <strain evidence="7">Foshan</strain>
    </source>
</reference>
<organism evidence="6 7">
    <name type="scientific">Aedes albopictus</name>
    <name type="common">Asian tiger mosquito</name>
    <name type="synonym">Stegomyia albopicta</name>
    <dbReference type="NCBI Taxonomy" id="7160"/>
    <lineage>
        <taxon>Eukaryota</taxon>
        <taxon>Metazoa</taxon>
        <taxon>Ecdysozoa</taxon>
        <taxon>Arthropoda</taxon>
        <taxon>Hexapoda</taxon>
        <taxon>Insecta</taxon>
        <taxon>Pterygota</taxon>
        <taxon>Neoptera</taxon>
        <taxon>Endopterygota</taxon>
        <taxon>Diptera</taxon>
        <taxon>Nematocera</taxon>
        <taxon>Culicoidea</taxon>
        <taxon>Culicidae</taxon>
        <taxon>Culicinae</taxon>
        <taxon>Aedini</taxon>
        <taxon>Aedes</taxon>
        <taxon>Stegomyia</taxon>
    </lineage>
</organism>
<dbReference type="RefSeq" id="XP_062699049.1">
    <property type="nucleotide sequence ID" value="XM_062843065.1"/>
</dbReference>
<dbReference type="Proteomes" id="UP000069940">
    <property type="component" value="Unassembled WGS sequence"/>
</dbReference>
<accession>A0ABM1XIU7</accession>
<dbReference type="PANTHER" id="PTHR37984">
    <property type="entry name" value="PROTEIN CBG26694"/>
    <property type="match status" value="1"/>
</dbReference>
<sequence>MAMATTTETFVPSTIPFSQYLEQLEWQFLHNNYNADRYKTSFLAVCGTEVFTQLKLLFHRSDFKDLSYKQLTDALKKRFDKKDSDVIHTYKFWTRRQAQSEKSEDFVLSVKQLAERCDFGAFKERAIRDALVIGVYDRQLQRKLFDEEELTSERAEKLIVNQELFSVRTRIIDRDDERKNSVIARLGRREVRSPVRTSFRNRSRSRNWDHNRSFSPRSKSRDRSSSKVFVCSYCNKKGHTKNFCYRLKRKSIRKNYHDVKFIDSQKPAIVAHTSGLFKRLKDEMSADSEDEESSCMMISSKHRVNEPCYADVVVEKHRISMEVDCGSAESVISEDFYQRHFRRCPIESCRKRLFVIDGNKLDVLGKIKVVAELNGMTMELFLVVLRCGKDFIPLMGRTWLDHFYNGWRSTFTGSSVHRQHVNALSEEATMEEIKHIAWWSCPFGAQASS</sequence>
<dbReference type="InterPro" id="IPR050951">
    <property type="entry name" value="Retrovirus_Pol_polyprotein"/>
</dbReference>
<dbReference type="SUPFAM" id="SSF50630">
    <property type="entry name" value="Acid proteases"/>
    <property type="match status" value="1"/>
</dbReference>
<evidence type="ECO:0000256" key="1">
    <source>
        <dbReference type="ARBA" id="ARBA00022679"/>
    </source>
</evidence>
<dbReference type="EnsemblMetazoa" id="AALFPA23_000081.R39099">
    <property type="protein sequence ID" value="AALFPA23_000081.P39099"/>
    <property type="gene ID" value="AALFPA23_000081"/>
</dbReference>
<dbReference type="PANTHER" id="PTHR37984:SF5">
    <property type="entry name" value="PROTEIN NYNRIN-LIKE"/>
    <property type="match status" value="1"/>
</dbReference>
<dbReference type="InterPro" id="IPR021109">
    <property type="entry name" value="Peptidase_aspartic_dom_sf"/>
</dbReference>
<keyword evidence="3" id="KW-0540">Nuclease</keyword>
<feature type="region of interest" description="Disordered" evidence="5">
    <location>
        <begin position="195"/>
        <end position="222"/>
    </location>
</feature>
<evidence type="ECO:0000313" key="7">
    <source>
        <dbReference type="Proteomes" id="UP000069940"/>
    </source>
</evidence>
<evidence type="ECO:0008006" key="8">
    <source>
        <dbReference type="Google" id="ProtNLM"/>
    </source>
</evidence>
<evidence type="ECO:0000256" key="2">
    <source>
        <dbReference type="ARBA" id="ARBA00022695"/>
    </source>
</evidence>
<name>A0ABM1XIU7_AEDAL</name>
<evidence type="ECO:0000313" key="6">
    <source>
        <dbReference type="EnsemblMetazoa" id="AALFPA23_000081.P39099"/>
    </source>
</evidence>
<proteinExistence type="predicted"/>
<keyword evidence="7" id="KW-1185">Reference proteome</keyword>
<keyword evidence="2" id="KW-0548">Nucleotidyltransferase</keyword>
<evidence type="ECO:0000256" key="4">
    <source>
        <dbReference type="ARBA" id="ARBA00022759"/>
    </source>
</evidence>
<keyword evidence="4" id="KW-0378">Hydrolase</keyword>
<keyword evidence="1" id="KW-0808">Transferase</keyword>
<evidence type="ECO:0000256" key="5">
    <source>
        <dbReference type="SAM" id="MobiDB-lite"/>
    </source>
</evidence>